<dbReference type="Proteomes" id="UP000032142">
    <property type="component" value="Unassembled WGS sequence"/>
</dbReference>
<name>A0A0B0P0T8_GOSAR</name>
<dbReference type="AlphaFoldDB" id="A0A0B0P0T8"/>
<proteinExistence type="predicted"/>
<keyword evidence="1" id="KW-0812">Transmembrane</keyword>
<protein>
    <submittedName>
        <fullName evidence="2">Uncharacterized protein</fullName>
    </submittedName>
</protein>
<evidence type="ECO:0000256" key="1">
    <source>
        <dbReference type="SAM" id="Phobius"/>
    </source>
</evidence>
<sequence length="54" mass="6459">MLVLVESRIKIDFYYISSGLSSYLIVILVVELQHFTHKFNFYIICVDKTQDFMH</sequence>
<evidence type="ECO:0000313" key="3">
    <source>
        <dbReference type="Proteomes" id="UP000032142"/>
    </source>
</evidence>
<accession>A0A0B0P0T8</accession>
<evidence type="ECO:0000313" key="2">
    <source>
        <dbReference type="EMBL" id="KHG16966.1"/>
    </source>
</evidence>
<keyword evidence="3" id="KW-1185">Reference proteome</keyword>
<keyword evidence="1" id="KW-0472">Membrane</keyword>
<dbReference type="EMBL" id="KN407275">
    <property type="protein sequence ID" value="KHG16966.1"/>
    <property type="molecule type" value="Genomic_DNA"/>
</dbReference>
<gene>
    <name evidence="2" type="ORF">F383_21281</name>
</gene>
<keyword evidence="1" id="KW-1133">Transmembrane helix</keyword>
<feature type="transmembrane region" description="Helical" evidence="1">
    <location>
        <begin position="13"/>
        <end position="32"/>
    </location>
</feature>
<reference evidence="3" key="1">
    <citation type="submission" date="2014-09" db="EMBL/GenBank/DDBJ databases">
        <authorList>
            <person name="Mudge J."/>
            <person name="Ramaraj T."/>
            <person name="Lindquist I.E."/>
            <person name="Bharti A.K."/>
            <person name="Sundararajan A."/>
            <person name="Cameron C.T."/>
            <person name="Woodward J.E."/>
            <person name="May G.D."/>
            <person name="Brubaker C."/>
            <person name="Broadhvest J."/>
            <person name="Wilkins T.A."/>
        </authorList>
    </citation>
    <scope>NUCLEOTIDE SEQUENCE</scope>
    <source>
        <strain evidence="3">cv. AKA8401</strain>
    </source>
</reference>
<organism evidence="2 3">
    <name type="scientific">Gossypium arboreum</name>
    <name type="common">Tree cotton</name>
    <name type="synonym">Gossypium nanking</name>
    <dbReference type="NCBI Taxonomy" id="29729"/>
    <lineage>
        <taxon>Eukaryota</taxon>
        <taxon>Viridiplantae</taxon>
        <taxon>Streptophyta</taxon>
        <taxon>Embryophyta</taxon>
        <taxon>Tracheophyta</taxon>
        <taxon>Spermatophyta</taxon>
        <taxon>Magnoliopsida</taxon>
        <taxon>eudicotyledons</taxon>
        <taxon>Gunneridae</taxon>
        <taxon>Pentapetalae</taxon>
        <taxon>rosids</taxon>
        <taxon>malvids</taxon>
        <taxon>Malvales</taxon>
        <taxon>Malvaceae</taxon>
        <taxon>Malvoideae</taxon>
        <taxon>Gossypium</taxon>
    </lineage>
</organism>